<keyword evidence="3" id="KW-1185">Reference proteome</keyword>
<protein>
    <submittedName>
        <fullName evidence="2">Glycosyltransferase involved in cell wall biosynthesis</fullName>
    </submittedName>
</protein>
<dbReference type="InterPro" id="IPR001173">
    <property type="entry name" value="Glyco_trans_2-like"/>
</dbReference>
<reference evidence="2 3" key="1">
    <citation type="submission" date="2020-08" db="EMBL/GenBank/DDBJ databases">
        <title>Genomic Encyclopedia of Type Strains, Phase IV (KMG-IV): sequencing the most valuable type-strain genomes for metagenomic binning, comparative biology and taxonomic classification.</title>
        <authorList>
            <person name="Goeker M."/>
        </authorList>
    </citation>
    <scope>NUCLEOTIDE SEQUENCE [LARGE SCALE GENOMIC DNA]</scope>
    <source>
        <strain evidence="2 3">DSM 27471</strain>
    </source>
</reference>
<evidence type="ECO:0000259" key="1">
    <source>
        <dbReference type="Pfam" id="PF00535"/>
    </source>
</evidence>
<accession>A0A7W5H3F3</accession>
<proteinExistence type="predicted"/>
<dbReference type="CDD" id="cd06433">
    <property type="entry name" value="GT_2_WfgS_like"/>
    <property type="match status" value="1"/>
</dbReference>
<dbReference type="GO" id="GO:0016758">
    <property type="term" value="F:hexosyltransferase activity"/>
    <property type="evidence" value="ECO:0007669"/>
    <property type="project" value="UniProtKB-ARBA"/>
</dbReference>
<organism evidence="2 3">
    <name type="scientific">Microbacter margulisiae</name>
    <dbReference type="NCBI Taxonomy" id="1350067"/>
    <lineage>
        <taxon>Bacteria</taxon>
        <taxon>Pseudomonadati</taxon>
        <taxon>Bacteroidota</taxon>
        <taxon>Bacteroidia</taxon>
        <taxon>Bacteroidales</taxon>
        <taxon>Porphyromonadaceae</taxon>
        <taxon>Microbacter</taxon>
    </lineage>
</organism>
<dbReference type="InterPro" id="IPR029044">
    <property type="entry name" value="Nucleotide-diphossugar_trans"/>
</dbReference>
<dbReference type="Pfam" id="PF00535">
    <property type="entry name" value="Glycos_transf_2"/>
    <property type="match status" value="1"/>
</dbReference>
<dbReference type="Gene3D" id="3.90.550.10">
    <property type="entry name" value="Spore Coat Polysaccharide Biosynthesis Protein SpsA, Chain A"/>
    <property type="match status" value="1"/>
</dbReference>
<feature type="domain" description="Glycosyltransferase 2-like" evidence="1">
    <location>
        <begin position="5"/>
        <end position="120"/>
    </location>
</feature>
<evidence type="ECO:0000313" key="3">
    <source>
        <dbReference type="Proteomes" id="UP000544222"/>
    </source>
</evidence>
<dbReference type="AlphaFoldDB" id="A0A7W5H3F3"/>
<comment type="caution">
    <text evidence="2">The sequence shown here is derived from an EMBL/GenBank/DDBJ whole genome shotgun (WGS) entry which is preliminary data.</text>
</comment>
<dbReference type="RefSeq" id="WP_183414153.1">
    <property type="nucleotide sequence ID" value="NZ_JACHYB010000002.1"/>
</dbReference>
<evidence type="ECO:0000313" key="2">
    <source>
        <dbReference type="EMBL" id="MBB3188406.1"/>
    </source>
</evidence>
<name>A0A7W5H3F3_9PORP</name>
<dbReference type="SUPFAM" id="SSF53448">
    <property type="entry name" value="Nucleotide-diphospho-sugar transferases"/>
    <property type="match status" value="1"/>
</dbReference>
<sequence>MTKLSIITINLNNAEGLRKTIESVINQTFTDFEYIIIDGGSTDESVDIIRQFADRITYWISEPDTGIYNAMNKGIKKAEGEYLQFLNSGDWLYSESILKEVFALNRTEDILYGNDALFYNEQHITFKTYPTKLTGFLLYTGTISHQATFHKATLFDTLYDEHYKIASDWKFQIEKIIFENCSTYYLNKTIIYFDMMGISQNQVFSELQNNERTQILSEYFPERILADYQTLQQLKSEQSTKYIGNIKTIMLHPWLWRLVRRFISIMASFAKVFQA</sequence>
<gene>
    <name evidence="2" type="ORF">FHX64_002604</name>
</gene>
<dbReference type="PANTHER" id="PTHR22916">
    <property type="entry name" value="GLYCOSYLTRANSFERASE"/>
    <property type="match status" value="1"/>
</dbReference>
<dbReference type="Proteomes" id="UP000544222">
    <property type="component" value="Unassembled WGS sequence"/>
</dbReference>
<keyword evidence="2" id="KW-0808">Transferase</keyword>
<dbReference type="PANTHER" id="PTHR22916:SF3">
    <property type="entry name" value="UDP-GLCNAC:BETAGAL BETA-1,3-N-ACETYLGLUCOSAMINYLTRANSFERASE-LIKE PROTEIN 1"/>
    <property type="match status" value="1"/>
</dbReference>
<dbReference type="EMBL" id="JACHYB010000002">
    <property type="protein sequence ID" value="MBB3188406.1"/>
    <property type="molecule type" value="Genomic_DNA"/>
</dbReference>